<dbReference type="Gene3D" id="3.10.129.10">
    <property type="entry name" value="Hotdog Thioesterase"/>
    <property type="match status" value="2"/>
</dbReference>
<sequence length="341" mass="37711">MKEILIDGPYFEDFTIGEFLEEPPSITITDGHATLHQMLFGDRLRLPLDRHLTHEITGSDRPLANAIMAMGFAIGQTTYATQNVMGNLFYRGLVLKKPVYIGDTLSTTTKIVALRQNKVKGGRPSTGMVGLEITTTNQGGEEILHFWRCPMVPCRDPKVQTSHADDLDIMPSDISTQSLVEAVPTDWDLAMYKKRFAGIHFDQVETDVLFKIKARDTVTSAPELARTTLNLAMTHTDAGASVYGKRLVYGGHTISMAAAQLIRALPNTLSILAWRHCNHLAPVFEDDILRSEISVLKKTPLASGGGLVDLQINVWADRGENAPKECKNDHVLDWGLVIFMA</sequence>
<dbReference type="PANTHER" id="PTHR43664:SF1">
    <property type="entry name" value="BETA-METHYLMALYL-COA DEHYDRATASE"/>
    <property type="match status" value="1"/>
</dbReference>
<evidence type="ECO:0000313" key="1">
    <source>
        <dbReference type="EMBL" id="EPD13415.1"/>
    </source>
</evidence>
<accession>A0AB33Z239</accession>
<reference evidence="1 2" key="1">
    <citation type="journal article" date="2013" name="Genome Announc.">
        <title>Genome Sequence of the Pyrene- and Fluoranthene-Degrading Bacterium Cycloclasticus sp. Strain PY97M.</title>
        <authorList>
            <person name="Cui Z."/>
            <person name="Xu G."/>
            <person name="Li Q."/>
            <person name="Gao W."/>
            <person name="Zheng L."/>
        </authorList>
    </citation>
    <scope>NUCLEOTIDE SEQUENCE [LARGE SCALE GENOMIC DNA]</scope>
    <source>
        <strain evidence="1 2">PY97M</strain>
    </source>
</reference>
<proteinExistence type="predicted"/>
<dbReference type="AlphaFoldDB" id="A0AB33Z239"/>
<dbReference type="RefSeq" id="WP_016390198.1">
    <property type="nucleotide sequence ID" value="NZ_KE646806.1"/>
</dbReference>
<dbReference type="InterPro" id="IPR029069">
    <property type="entry name" value="HotDog_dom_sf"/>
</dbReference>
<dbReference type="Proteomes" id="UP000015462">
    <property type="component" value="Unassembled WGS sequence"/>
</dbReference>
<dbReference type="PANTHER" id="PTHR43664">
    <property type="entry name" value="MONOAMINE OXIDASE-RELATED"/>
    <property type="match status" value="1"/>
</dbReference>
<keyword evidence="2" id="KW-1185">Reference proteome</keyword>
<comment type="caution">
    <text evidence="1">The sequence shown here is derived from an EMBL/GenBank/DDBJ whole genome shotgun (WGS) entry which is preliminary data.</text>
</comment>
<dbReference type="SUPFAM" id="SSF54637">
    <property type="entry name" value="Thioesterase/thiol ester dehydrase-isomerase"/>
    <property type="match status" value="2"/>
</dbReference>
<name>A0AB33Z239_9GAMM</name>
<dbReference type="CDD" id="cd03451">
    <property type="entry name" value="FkbR2"/>
    <property type="match status" value="1"/>
</dbReference>
<gene>
    <name evidence="1" type="ORF">L196_05166</name>
</gene>
<organism evidence="1 2">
    <name type="scientific">Cycloclasticus pugetii</name>
    <dbReference type="NCBI Taxonomy" id="34068"/>
    <lineage>
        <taxon>Bacteria</taxon>
        <taxon>Pseudomonadati</taxon>
        <taxon>Pseudomonadota</taxon>
        <taxon>Gammaproteobacteria</taxon>
        <taxon>Thiotrichales</taxon>
        <taxon>Piscirickettsiaceae</taxon>
        <taxon>Cycloclasticus</taxon>
    </lineage>
</organism>
<evidence type="ECO:0000313" key="2">
    <source>
        <dbReference type="Proteomes" id="UP000015462"/>
    </source>
</evidence>
<dbReference type="EMBL" id="ASHL01000003">
    <property type="protein sequence ID" value="EPD13415.1"/>
    <property type="molecule type" value="Genomic_DNA"/>
</dbReference>
<protein>
    <submittedName>
        <fullName evidence="1">Acyl dehydratase-like protein</fullName>
    </submittedName>
</protein>
<dbReference type="InterPro" id="IPR052342">
    <property type="entry name" value="MCH/BMMD"/>
</dbReference>